<name>A0A1V8SGW3_9PEZI</name>
<keyword evidence="3" id="KW-1185">Reference proteome</keyword>
<dbReference type="InParanoid" id="A0A1V8SGW3"/>
<feature type="compositionally biased region" description="Polar residues" evidence="1">
    <location>
        <begin position="107"/>
        <end position="140"/>
    </location>
</feature>
<gene>
    <name evidence="2" type="ORF">B0A48_15913</name>
</gene>
<dbReference type="EMBL" id="NAJO01000048">
    <property type="protein sequence ID" value="OQN98081.1"/>
    <property type="molecule type" value="Genomic_DNA"/>
</dbReference>
<feature type="region of interest" description="Disordered" evidence="1">
    <location>
        <begin position="100"/>
        <end position="196"/>
    </location>
</feature>
<dbReference type="PANTHER" id="PTHR39610:SF2">
    <property type="entry name" value="BZIP DOMAIN-CONTAINING PROTEIN"/>
    <property type="match status" value="1"/>
</dbReference>
<feature type="compositionally biased region" description="Polar residues" evidence="1">
    <location>
        <begin position="272"/>
        <end position="287"/>
    </location>
</feature>
<evidence type="ECO:0000256" key="1">
    <source>
        <dbReference type="SAM" id="MobiDB-lite"/>
    </source>
</evidence>
<dbReference type="OrthoDB" id="5407781at2759"/>
<sequence length="287" mass="31015">MNASFQHAPSAPIFRRRSSLMTNLQINDPTIPAAGEMVSPSDNGSPRFNRRPTDYHHTRQPSLGELHQKLEEEQESQANRLLYMIRIQQDQLNALQKQHRGPLYTPPESTGTSALADTPGSTAQSNPFDRPSPSSRSTSVAALPHGLGAYKRPSSLSRQSSHRVLEPTFNSQSGSPKNGPSSGGGHGALGPLTEDFLLGGTRDETAFYQAETQTLTRENQMLKLRVKELERQVSDLSSASPTDDRRTARSATQSHSHSPLADASSLASEESGITTPATEASSFTGPS</sequence>
<proteinExistence type="predicted"/>
<dbReference type="PANTHER" id="PTHR39610">
    <property type="entry name" value="BZIP DOMAIN-CONTAINING PROTEIN-RELATED"/>
    <property type="match status" value="1"/>
</dbReference>
<dbReference type="AlphaFoldDB" id="A0A1V8SGW3"/>
<feature type="region of interest" description="Disordered" evidence="1">
    <location>
        <begin position="30"/>
        <end position="61"/>
    </location>
</feature>
<organism evidence="2 3">
    <name type="scientific">Cryoendolithus antarcticus</name>
    <dbReference type="NCBI Taxonomy" id="1507870"/>
    <lineage>
        <taxon>Eukaryota</taxon>
        <taxon>Fungi</taxon>
        <taxon>Dikarya</taxon>
        <taxon>Ascomycota</taxon>
        <taxon>Pezizomycotina</taxon>
        <taxon>Dothideomycetes</taxon>
        <taxon>Dothideomycetidae</taxon>
        <taxon>Cladosporiales</taxon>
        <taxon>Cladosporiaceae</taxon>
        <taxon>Cryoendolithus</taxon>
    </lineage>
</organism>
<feature type="compositionally biased region" description="Low complexity" evidence="1">
    <location>
        <begin position="254"/>
        <end position="271"/>
    </location>
</feature>
<dbReference type="Proteomes" id="UP000192596">
    <property type="component" value="Unassembled WGS sequence"/>
</dbReference>
<evidence type="ECO:0000313" key="3">
    <source>
        <dbReference type="Proteomes" id="UP000192596"/>
    </source>
</evidence>
<feature type="compositionally biased region" description="Low complexity" evidence="1">
    <location>
        <begin position="171"/>
        <end position="180"/>
    </location>
</feature>
<feature type="region of interest" description="Disordered" evidence="1">
    <location>
        <begin position="230"/>
        <end position="287"/>
    </location>
</feature>
<reference evidence="3" key="1">
    <citation type="submission" date="2017-03" db="EMBL/GenBank/DDBJ databases">
        <title>Genomes of endolithic fungi from Antarctica.</title>
        <authorList>
            <person name="Coleine C."/>
            <person name="Masonjones S."/>
            <person name="Stajich J.E."/>
        </authorList>
    </citation>
    <scope>NUCLEOTIDE SEQUENCE [LARGE SCALE GENOMIC DNA]</scope>
    <source>
        <strain evidence="3">CCFEE 5527</strain>
    </source>
</reference>
<evidence type="ECO:0000313" key="2">
    <source>
        <dbReference type="EMBL" id="OQN98081.1"/>
    </source>
</evidence>
<protein>
    <submittedName>
        <fullName evidence="2">Uncharacterized protein</fullName>
    </submittedName>
</protein>
<comment type="caution">
    <text evidence="2">The sequence shown here is derived from an EMBL/GenBank/DDBJ whole genome shotgun (WGS) entry which is preliminary data.</text>
</comment>
<accession>A0A1V8SGW3</accession>